<gene>
    <name evidence="1" type="ORF">ND2E_2131</name>
</gene>
<name>A0A099KVH4_COLPS</name>
<dbReference type="EMBL" id="JQED01000008">
    <property type="protein sequence ID" value="KGJ93638.1"/>
    <property type="molecule type" value="Genomic_DNA"/>
</dbReference>
<evidence type="ECO:0000313" key="1">
    <source>
        <dbReference type="EMBL" id="KGJ93638.1"/>
    </source>
</evidence>
<sequence>MLAHDYLMRCLNKKAPVPYTISLYANHPSWHIPLIFGLAYVICSFTDDLTIAKFFVAEKIVRIEFPSRN</sequence>
<evidence type="ECO:0000313" key="2">
    <source>
        <dbReference type="Proteomes" id="UP000029843"/>
    </source>
</evidence>
<dbReference type="Proteomes" id="UP000029843">
    <property type="component" value="Unassembled WGS sequence"/>
</dbReference>
<accession>A0A099KVH4</accession>
<organism evidence="1 2">
    <name type="scientific">Colwellia psychrerythraea</name>
    <name type="common">Vibrio psychroerythus</name>
    <dbReference type="NCBI Taxonomy" id="28229"/>
    <lineage>
        <taxon>Bacteria</taxon>
        <taxon>Pseudomonadati</taxon>
        <taxon>Pseudomonadota</taxon>
        <taxon>Gammaproteobacteria</taxon>
        <taxon>Alteromonadales</taxon>
        <taxon>Colwelliaceae</taxon>
        <taxon>Colwellia</taxon>
    </lineage>
</organism>
<protein>
    <submittedName>
        <fullName evidence="1">Uncharacterized protein</fullName>
    </submittedName>
</protein>
<dbReference type="AlphaFoldDB" id="A0A099KVH4"/>
<proteinExistence type="predicted"/>
<reference evidence="1 2" key="1">
    <citation type="submission" date="2014-08" db="EMBL/GenBank/DDBJ databases">
        <title>Genomic and Phenotypic Diversity of Colwellia psychrerythraea strains from Disparate Marine Basins.</title>
        <authorList>
            <person name="Techtmann S.M."/>
            <person name="Stelling S.C."/>
            <person name="Utturkar S.M."/>
            <person name="Alshibli N."/>
            <person name="Harris A."/>
            <person name="Brown S.D."/>
            <person name="Hazen T.C."/>
        </authorList>
    </citation>
    <scope>NUCLEOTIDE SEQUENCE [LARGE SCALE GENOMIC DNA]</scope>
    <source>
        <strain evidence="1 2">ND2E</strain>
    </source>
</reference>
<comment type="caution">
    <text evidence="1">The sequence shown here is derived from an EMBL/GenBank/DDBJ whole genome shotgun (WGS) entry which is preliminary data.</text>
</comment>